<comment type="caution">
    <text evidence="2">The sequence shown here is derived from an EMBL/GenBank/DDBJ whole genome shotgun (WGS) entry which is preliminary data.</text>
</comment>
<name>A0ABW9RX98_9BACT</name>
<dbReference type="RefSeq" id="WP_155174904.1">
    <property type="nucleotide sequence ID" value="NZ_BAAAFL010000012.1"/>
</dbReference>
<dbReference type="InterPro" id="IPR029442">
    <property type="entry name" value="GyrI-like"/>
</dbReference>
<dbReference type="Gene3D" id="3.20.80.10">
    <property type="entry name" value="Regulatory factor, effector binding domain"/>
    <property type="match status" value="1"/>
</dbReference>
<keyword evidence="3" id="KW-1185">Reference proteome</keyword>
<dbReference type="Pfam" id="PF06445">
    <property type="entry name" value="GyrI-like"/>
    <property type="match status" value="1"/>
</dbReference>
<evidence type="ECO:0000259" key="1">
    <source>
        <dbReference type="Pfam" id="PF06445"/>
    </source>
</evidence>
<gene>
    <name evidence="2" type="ORF">E1163_23305</name>
</gene>
<reference evidence="2 3" key="1">
    <citation type="submission" date="2019-02" db="EMBL/GenBank/DDBJ databases">
        <authorList>
            <person name="Goldberg S.R."/>
            <person name="Haltli B.A."/>
            <person name="Correa H."/>
            <person name="Russell K.G."/>
        </authorList>
    </citation>
    <scope>NUCLEOTIDE SEQUENCE [LARGE SCALE GENOMIC DNA]</scope>
    <source>
        <strain evidence="2 3">JCM 16186</strain>
    </source>
</reference>
<evidence type="ECO:0000313" key="3">
    <source>
        <dbReference type="Proteomes" id="UP000798808"/>
    </source>
</evidence>
<organism evidence="2 3">
    <name type="scientific">Fulvivirga kasyanovii</name>
    <dbReference type="NCBI Taxonomy" id="396812"/>
    <lineage>
        <taxon>Bacteria</taxon>
        <taxon>Pseudomonadati</taxon>
        <taxon>Bacteroidota</taxon>
        <taxon>Cytophagia</taxon>
        <taxon>Cytophagales</taxon>
        <taxon>Fulvivirgaceae</taxon>
        <taxon>Fulvivirga</taxon>
    </lineage>
</organism>
<feature type="domain" description="GyrI-like small molecule binding" evidence="1">
    <location>
        <begin position="27"/>
        <end position="204"/>
    </location>
</feature>
<dbReference type="InterPro" id="IPR011256">
    <property type="entry name" value="Reg_factor_effector_dom_sf"/>
</dbReference>
<protein>
    <recommendedName>
        <fullName evidence="1">GyrI-like small molecule binding domain-containing protein</fullName>
    </recommendedName>
</protein>
<sequence>MTTLAYPKSEAAILPTPDPIYYQAGDEPDMIELTPITYLSLAGIGAPDEARFINSIEAIYAVAYNLKFTSKYAGKDFIVPKIEAQWWSETGLSLDITPQAEWYWNILIRLPEFIGTKEVDKAVEEVIHKSNITLAAEVLLTTLDEGKCVQVLHLGPGEEQLVMEKIMEYMDTNNLKVNGCLHEIYITAPHQASSKQSKTIIRYPVSKA</sequence>
<evidence type="ECO:0000313" key="2">
    <source>
        <dbReference type="EMBL" id="MTI27904.1"/>
    </source>
</evidence>
<dbReference type="Proteomes" id="UP000798808">
    <property type="component" value="Unassembled WGS sequence"/>
</dbReference>
<dbReference type="EMBL" id="SMLW01000647">
    <property type="protein sequence ID" value="MTI27904.1"/>
    <property type="molecule type" value="Genomic_DNA"/>
</dbReference>
<accession>A0ABW9RX98</accession>
<proteinExistence type="predicted"/>